<reference evidence="2 3" key="1">
    <citation type="submission" date="2015-09" db="EMBL/GenBank/DDBJ databases">
        <title>Sorangium comparison.</title>
        <authorList>
            <person name="Zaburannyi N."/>
            <person name="Bunk B."/>
            <person name="Overmann J."/>
            <person name="Mueller R."/>
        </authorList>
    </citation>
    <scope>NUCLEOTIDE SEQUENCE [LARGE SCALE GENOMIC DNA]</scope>
    <source>
        <strain evidence="2 3">So ce836</strain>
    </source>
</reference>
<evidence type="ECO:0000259" key="1">
    <source>
        <dbReference type="Pfam" id="PF12697"/>
    </source>
</evidence>
<dbReference type="Gene3D" id="3.40.50.1820">
    <property type="entry name" value="alpha/beta hydrolase"/>
    <property type="match status" value="1"/>
</dbReference>
<feature type="domain" description="AB hydrolase-1" evidence="1">
    <location>
        <begin position="95"/>
        <end position="263"/>
    </location>
</feature>
<evidence type="ECO:0000313" key="3">
    <source>
        <dbReference type="Proteomes" id="UP000295497"/>
    </source>
</evidence>
<organism evidence="2 3">
    <name type="scientific">Sorangium cellulosum</name>
    <name type="common">Polyangium cellulosum</name>
    <dbReference type="NCBI Taxonomy" id="56"/>
    <lineage>
        <taxon>Bacteria</taxon>
        <taxon>Pseudomonadati</taxon>
        <taxon>Myxococcota</taxon>
        <taxon>Polyangia</taxon>
        <taxon>Polyangiales</taxon>
        <taxon>Polyangiaceae</taxon>
        <taxon>Sorangium</taxon>
    </lineage>
</organism>
<dbReference type="InterPro" id="IPR000073">
    <property type="entry name" value="AB_hydrolase_1"/>
</dbReference>
<dbReference type="PANTHER" id="PTHR43194:SF2">
    <property type="entry name" value="PEROXISOMAL MEMBRANE PROTEIN LPX1"/>
    <property type="match status" value="1"/>
</dbReference>
<dbReference type="AlphaFoldDB" id="A0A4P2QV25"/>
<dbReference type="Proteomes" id="UP000295497">
    <property type="component" value="Chromosome"/>
</dbReference>
<dbReference type="InterPro" id="IPR029058">
    <property type="entry name" value="AB_hydrolase_fold"/>
</dbReference>
<gene>
    <name evidence="2" type="ORF">SOCE836_064310</name>
</gene>
<protein>
    <recommendedName>
        <fullName evidence="1">AB hydrolase-1 domain-containing protein</fullName>
    </recommendedName>
</protein>
<dbReference type="PANTHER" id="PTHR43194">
    <property type="entry name" value="HYDROLASE ALPHA/BETA FOLD FAMILY"/>
    <property type="match status" value="1"/>
</dbReference>
<dbReference type="RefSeq" id="WP_129577498.1">
    <property type="nucleotide sequence ID" value="NZ_CP012672.1"/>
</dbReference>
<dbReference type="InterPro" id="IPR050228">
    <property type="entry name" value="Carboxylesterase_BioH"/>
</dbReference>
<proteinExistence type="predicted"/>
<dbReference type="EMBL" id="CP012672">
    <property type="protein sequence ID" value="AUX34260.1"/>
    <property type="molecule type" value="Genomic_DNA"/>
</dbReference>
<accession>A0A4P2QV25</accession>
<name>A0A4P2QV25_SORCE</name>
<dbReference type="SUPFAM" id="SSF53474">
    <property type="entry name" value="alpha/beta-Hydrolases"/>
    <property type="match status" value="1"/>
</dbReference>
<evidence type="ECO:0000313" key="2">
    <source>
        <dbReference type="EMBL" id="AUX34260.1"/>
    </source>
</evidence>
<dbReference type="Pfam" id="PF12697">
    <property type="entry name" value="Abhydrolase_6"/>
    <property type="match status" value="1"/>
</dbReference>
<sequence length="323" mass="34864">MSKAKLGAKNSTNVRSFDLRLFAVRAGLRAVGALSSEAAAQWAERIYRTPRRHARPAWEREALAAAVPSRVASGAGLIPVWTFNPPRPRSGDPAVLLVHGWEGRGSQLSAFVPRLLAAGLRVVAFDAPGHGDHPAPEATVVDLADALAHVAREAGPVEGIVAHSLGGVAAVLAQRSGVRADRYAFVAPPLDPHRFIGAFVSFFGLDPRAERRLKERIEARTGIALRELDGRLLAPRMRGELLVVHDRQDQEVLFEDGLALAGAWPGARLHETQGLGHRRVLRDSHVIREVASFIAGAEAAADTGLSMDSLEGELFHRELRWVA</sequence>